<feature type="compositionally biased region" description="Basic and acidic residues" evidence="1">
    <location>
        <begin position="39"/>
        <end position="55"/>
    </location>
</feature>
<protein>
    <recommendedName>
        <fullName evidence="4">Hemogen</fullName>
    </recommendedName>
</protein>
<evidence type="ECO:0000313" key="2">
    <source>
        <dbReference type="EMBL" id="KAG7486517.1"/>
    </source>
</evidence>
<evidence type="ECO:0000256" key="1">
    <source>
        <dbReference type="SAM" id="MobiDB-lite"/>
    </source>
</evidence>
<name>A0AAV6QDF8_SOLSE</name>
<dbReference type="AlphaFoldDB" id="A0AAV6QDF8"/>
<sequence>MSCSFIVGLRMEDTLQQEKQELDFQNPNEDQGGIRRRLRDRDLLRKRKAEAEQKETNQWVFGVASQRKRSRGDEKSGTKKRGRPRKTEPTVMMPIVQGESALAHESPAVVVVPEPVGIISDQTPGSLTPLLAAESGDKLELQPQSAIAAPASTPLFGSVQSSVPAPFLTPPAPLNQTPAPVSLSAPAPAPAPALDVLDAAAFPVQNPAPVLSQASAPAAAAASAASPASPQVETLFTESQGRDAFDQVLIEDLGPDEEEDLIPLQDKSADEDLTETPLLNVPEQNKMFSIPTLSTQPPPQEYFPRNSV</sequence>
<gene>
    <name evidence="2" type="ORF">JOB18_032827</name>
</gene>
<proteinExistence type="predicted"/>
<evidence type="ECO:0000313" key="3">
    <source>
        <dbReference type="Proteomes" id="UP000693946"/>
    </source>
</evidence>
<organism evidence="2 3">
    <name type="scientific">Solea senegalensis</name>
    <name type="common">Senegalese sole</name>
    <dbReference type="NCBI Taxonomy" id="28829"/>
    <lineage>
        <taxon>Eukaryota</taxon>
        <taxon>Metazoa</taxon>
        <taxon>Chordata</taxon>
        <taxon>Craniata</taxon>
        <taxon>Vertebrata</taxon>
        <taxon>Euteleostomi</taxon>
        <taxon>Actinopterygii</taxon>
        <taxon>Neopterygii</taxon>
        <taxon>Teleostei</taxon>
        <taxon>Neoteleostei</taxon>
        <taxon>Acanthomorphata</taxon>
        <taxon>Carangaria</taxon>
        <taxon>Pleuronectiformes</taxon>
        <taxon>Pleuronectoidei</taxon>
        <taxon>Soleidae</taxon>
        <taxon>Solea</taxon>
    </lineage>
</organism>
<reference evidence="2 3" key="1">
    <citation type="journal article" date="2021" name="Sci. Rep.">
        <title>Chromosome anchoring in Senegalese sole (Solea senegalensis) reveals sex-associated markers and genome rearrangements in flatfish.</title>
        <authorList>
            <person name="Guerrero-Cozar I."/>
            <person name="Gomez-Garrido J."/>
            <person name="Berbel C."/>
            <person name="Martinez-Blanch J.F."/>
            <person name="Alioto T."/>
            <person name="Claros M.G."/>
            <person name="Gagnaire P.A."/>
            <person name="Manchado M."/>
        </authorList>
    </citation>
    <scope>NUCLEOTIDE SEQUENCE [LARGE SCALE GENOMIC DNA]</scope>
    <source>
        <strain evidence="2">Sse05_10M</strain>
    </source>
</reference>
<feature type="region of interest" description="Disordered" evidence="1">
    <location>
        <begin position="18"/>
        <end position="90"/>
    </location>
</feature>
<feature type="region of interest" description="Disordered" evidence="1">
    <location>
        <begin position="252"/>
        <end position="308"/>
    </location>
</feature>
<evidence type="ECO:0008006" key="4">
    <source>
        <dbReference type="Google" id="ProtNLM"/>
    </source>
</evidence>
<keyword evidence="3" id="KW-1185">Reference proteome</keyword>
<dbReference type="EMBL" id="JAGKHQ010000018">
    <property type="protein sequence ID" value="KAG7486517.1"/>
    <property type="molecule type" value="Genomic_DNA"/>
</dbReference>
<comment type="caution">
    <text evidence="2">The sequence shown here is derived from an EMBL/GenBank/DDBJ whole genome shotgun (WGS) entry which is preliminary data.</text>
</comment>
<dbReference type="Proteomes" id="UP000693946">
    <property type="component" value="Linkage Group LG6"/>
</dbReference>
<feature type="compositionally biased region" description="Polar residues" evidence="1">
    <location>
        <begin position="282"/>
        <end position="295"/>
    </location>
</feature>
<accession>A0AAV6QDF8</accession>